<comment type="caution">
    <text evidence="10">The sequence shown here is derived from an EMBL/GenBank/DDBJ whole genome shotgun (WGS) entry which is preliminary data.</text>
</comment>
<dbReference type="EMBL" id="CAXKWB010016823">
    <property type="protein sequence ID" value="CAL4117229.1"/>
    <property type="molecule type" value="Genomic_DNA"/>
</dbReference>
<keyword evidence="7" id="KW-0966">Cell projection</keyword>
<proteinExistence type="predicted"/>
<feature type="coiled-coil region" evidence="8">
    <location>
        <begin position="1482"/>
        <end position="1565"/>
    </location>
</feature>
<keyword evidence="5 8" id="KW-0175">Coiled coil</keyword>
<organism evidence="10 11">
    <name type="scientific">Meganyctiphanes norvegica</name>
    <name type="common">Northern krill</name>
    <name type="synonym">Thysanopoda norvegica</name>
    <dbReference type="NCBI Taxonomy" id="48144"/>
    <lineage>
        <taxon>Eukaryota</taxon>
        <taxon>Metazoa</taxon>
        <taxon>Ecdysozoa</taxon>
        <taxon>Arthropoda</taxon>
        <taxon>Crustacea</taxon>
        <taxon>Multicrustacea</taxon>
        <taxon>Malacostraca</taxon>
        <taxon>Eumalacostraca</taxon>
        <taxon>Eucarida</taxon>
        <taxon>Euphausiacea</taxon>
        <taxon>Euphausiidae</taxon>
        <taxon>Meganyctiphanes</taxon>
    </lineage>
</organism>
<comment type="subcellular location">
    <subcellularLocation>
        <location evidence="1">Cytoplasm</location>
        <location evidence="1">Cytoskeleton</location>
        <location evidence="1">Cilium basal body</location>
    </subcellularLocation>
    <subcellularLocation>
        <location evidence="2">Cytoplasm</location>
        <location evidence="2">Cytoskeleton</location>
        <location evidence="2">Microtubule organizing center</location>
        <location evidence="2">Centrosome</location>
    </subcellularLocation>
</comment>
<dbReference type="GO" id="GO:0035869">
    <property type="term" value="C:ciliary transition zone"/>
    <property type="evidence" value="ECO:0007669"/>
    <property type="project" value="TreeGrafter"/>
</dbReference>
<dbReference type="GO" id="GO:1905515">
    <property type="term" value="P:non-motile cilium assembly"/>
    <property type="evidence" value="ECO:0007669"/>
    <property type="project" value="TreeGrafter"/>
</dbReference>
<feature type="coiled-coil region" evidence="8">
    <location>
        <begin position="925"/>
        <end position="1182"/>
    </location>
</feature>
<feature type="coiled-coil region" evidence="8">
    <location>
        <begin position="269"/>
        <end position="321"/>
    </location>
</feature>
<dbReference type="PANTHER" id="PTHR18879:SF20">
    <property type="entry name" value="CENTROSOMAL PROTEIN OF 290 KDA"/>
    <property type="match status" value="1"/>
</dbReference>
<keyword evidence="11" id="KW-1185">Reference proteome</keyword>
<keyword evidence="6" id="KW-0206">Cytoskeleton</keyword>
<gene>
    <name evidence="10" type="ORF">MNOR_LOCUS21144</name>
</gene>
<dbReference type="Proteomes" id="UP001497623">
    <property type="component" value="Unassembled WGS sequence"/>
</dbReference>
<dbReference type="PANTHER" id="PTHR18879">
    <property type="entry name" value="CENTROSOMAL PROTEIN OF 290 KDA"/>
    <property type="match status" value="1"/>
</dbReference>
<accession>A0AAV2R5L6</accession>
<name>A0AAV2R5L6_MEGNR</name>
<feature type="domain" description="Centrosomal protein of 290kDa coiled-coil region" evidence="9">
    <location>
        <begin position="649"/>
        <end position="773"/>
    </location>
</feature>
<dbReference type="GO" id="GO:1905349">
    <property type="term" value="P:ciliary transition zone assembly"/>
    <property type="evidence" value="ECO:0007669"/>
    <property type="project" value="TreeGrafter"/>
</dbReference>
<evidence type="ECO:0000256" key="4">
    <source>
        <dbReference type="ARBA" id="ARBA00022794"/>
    </source>
</evidence>
<evidence type="ECO:0000256" key="3">
    <source>
        <dbReference type="ARBA" id="ARBA00022490"/>
    </source>
</evidence>
<dbReference type="InterPro" id="IPR032321">
    <property type="entry name" value="Cep209_CC5"/>
</dbReference>
<evidence type="ECO:0000313" key="11">
    <source>
        <dbReference type="Proteomes" id="UP001497623"/>
    </source>
</evidence>
<evidence type="ECO:0000313" key="10">
    <source>
        <dbReference type="EMBL" id="CAL4117229.1"/>
    </source>
</evidence>
<evidence type="ECO:0000256" key="7">
    <source>
        <dbReference type="ARBA" id="ARBA00023273"/>
    </source>
</evidence>
<dbReference type="GO" id="GO:0034451">
    <property type="term" value="C:centriolar satellite"/>
    <property type="evidence" value="ECO:0007669"/>
    <property type="project" value="TreeGrafter"/>
</dbReference>
<feature type="coiled-coil region" evidence="8">
    <location>
        <begin position="1599"/>
        <end position="1626"/>
    </location>
</feature>
<feature type="coiled-coil region" evidence="8">
    <location>
        <begin position="1269"/>
        <end position="1296"/>
    </location>
</feature>
<evidence type="ECO:0000256" key="1">
    <source>
        <dbReference type="ARBA" id="ARBA00004120"/>
    </source>
</evidence>
<evidence type="ECO:0000256" key="6">
    <source>
        <dbReference type="ARBA" id="ARBA00023212"/>
    </source>
</evidence>
<feature type="coiled-coil region" evidence="8">
    <location>
        <begin position="647"/>
        <end position="758"/>
    </location>
</feature>
<keyword evidence="4" id="KW-0970">Cilium biogenesis/degradation</keyword>
<dbReference type="GO" id="GO:0097711">
    <property type="term" value="P:ciliary basal body-plasma membrane docking"/>
    <property type="evidence" value="ECO:0007669"/>
    <property type="project" value="TreeGrafter"/>
</dbReference>
<evidence type="ECO:0000259" key="9">
    <source>
        <dbReference type="Pfam" id="PF16574"/>
    </source>
</evidence>
<feature type="coiled-coil region" evidence="8">
    <location>
        <begin position="217"/>
        <end position="244"/>
    </location>
</feature>
<reference evidence="10 11" key="1">
    <citation type="submission" date="2024-05" db="EMBL/GenBank/DDBJ databases">
        <authorList>
            <person name="Wallberg A."/>
        </authorList>
    </citation>
    <scope>NUCLEOTIDE SEQUENCE [LARGE SCALE GENOMIC DNA]</scope>
</reference>
<feature type="coiled-coil region" evidence="8">
    <location>
        <begin position="355"/>
        <end position="389"/>
    </location>
</feature>
<feature type="coiled-coil region" evidence="8">
    <location>
        <begin position="807"/>
        <end position="851"/>
    </location>
</feature>
<evidence type="ECO:0000256" key="8">
    <source>
        <dbReference type="SAM" id="Coils"/>
    </source>
</evidence>
<dbReference type="InterPro" id="IPR026201">
    <property type="entry name" value="Cep290"/>
</dbReference>
<feature type="non-terminal residue" evidence="10">
    <location>
        <position position="1626"/>
    </location>
</feature>
<evidence type="ECO:0000256" key="5">
    <source>
        <dbReference type="ARBA" id="ARBA00023054"/>
    </source>
</evidence>
<sequence length="1626" mass="187971">MHVVLICPAKANIVAQLTILSISRTVGSTRNTEQKESNNLKTKLHPLRGRHSSLSGYNQNPIKASVEAEDLGPTDFITWVPITDSKSPCESLSNVTWDFEEACKDMQGPDLYGHDSKAAMECRTKSSYQKCPKEQWLTLYGTNSPRLEKLMICHKVDLGSLKECNKRESDINEREKTANIYLGHFNVLRTQVEDLNQQFISERQYWENMQKDVQKSLSETSDKVAALDAQIEELNKTIQTISAKDHVDEKLSKRLSELRYDLEVKKRLCNNQEIKMSSLQETMEEKRENIHKQLTEMKQLNMDTDKEKEILKHRVMRLNQELDMSVPRSVADQSAAQMAAVTAKYRALLHEQSAHSQEHNQITQMQAEVTALQDERDQLANLLEGAREKVYSLQASLQLVGNTTSNIQVEILSKQIAAVESRELREKQKAEHATIMYNTMKSENDVLSKRLHEIELSMESVSKMNIQLQNKEIELHQKLQEAVAREEFEILQQELNTLTEEKNSTNLEVQQLRSALDVASHHLKHRDTQDTIKQVEVQQLRREAHDLAAISDERAKIGLLHHEITSIKVHNLELSNELQECKSSVNKKQLEICKLEHKLRDRERLLETARDTNRARAVRLHVIIRDLRQQYAGAVPLLQQEQLADLLREAQHDRDDVHEALQKARKDKMEAKVTMRQLKEKQETLGDLKSALSGGDIKSSQHLSEWCKKIEECKVENVHLEEQVTNMSEEITLLKLRLEGRERRLKEQQNQLMTAEKTMLDHQLIWEERESELLQVLDKHEHRHQVATLDLKTIQAQQQPDTTYSLAQQLQEAMDKLVNKSSLIEKLTQELEESQQQLNTVQKDARDKEAQVIARDKIINDLRIKGSNLQTSVTSSIPAVAYVTNSDDQEPERESIKVVIVGLKERVKLGQEAVSHYQDLLARAHKDQQSMLAKHKEEASRLIKQRNEANTKIRILEIKFDAIPIKEPETSKVSESQLTELHNLEDMVSTLEKRLEESRMQLSEAEGKIVHLDRELRISQREHQEEKEHLEVAARVRSQQHQREVERLSGEAQKFRKERDELHRELDGLRENASRTPSVILRTLVEKLRDQLIEKEKQVSKLTQAVQEMKEQIFTDSKRENELFDSIHVEKSSSQSAERDFDNLSTEIESLKASKNELQVKIKEQEMKLNSFESENEALRNEMDGNTQGVNKIKSDKIKLEKQFFQLKKTNAALKDKLEDIQGRTPAEITKAIQTLKIKLEAIQGVEEIEASATKRERSLLEVARWEERKKVQTTMDRLKNRVQELERGEECGRKQLEMSKDLLSRVEREKLNIQHKLNNISKVNSEKLCNVCFKSLRGVEMGYIKVPSSNIGSNLNLNSTYDLATERSSRRVSPSPERVETPSGRIFIRNRVSPSPERMERIETRVESSRVESSRVERVDACCGSSRVDRVDACCGRTTPIRFEVKRYSQHTQTDERKLPSALKKTHTENPDHEIKMRMQLRKALDDKQRLESKAKNALEEVAILRRKLQQKDDEQDKMERDRGKARCRQGSAAAIILEYESRIEALEEEVRQKARLLAHVKQVVREVASREEGLQVDKQRLLQKVAFLESVSEDTPAARLIHELRHAKLTVTRLQRQLDEIRGN</sequence>
<keyword evidence="3" id="KW-0963">Cytoplasm</keyword>
<dbReference type="Pfam" id="PF16574">
    <property type="entry name" value="CEP209_CC5"/>
    <property type="match status" value="1"/>
</dbReference>
<protein>
    <recommendedName>
        <fullName evidence="9">Centrosomal protein of 290kDa coiled-coil region domain-containing protein</fullName>
    </recommendedName>
</protein>
<feature type="coiled-coil region" evidence="8">
    <location>
        <begin position="461"/>
        <end position="515"/>
    </location>
</feature>
<evidence type="ECO:0000256" key="2">
    <source>
        <dbReference type="ARBA" id="ARBA00004300"/>
    </source>
</evidence>